<protein>
    <submittedName>
        <fullName evidence="3">Universal stress protein</fullName>
    </submittedName>
</protein>
<dbReference type="PANTHER" id="PTHR46268">
    <property type="entry name" value="STRESS RESPONSE PROTEIN NHAX"/>
    <property type="match status" value="1"/>
</dbReference>
<dbReference type="SUPFAM" id="SSF52402">
    <property type="entry name" value="Adenine nucleotide alpha hydrolases-like"/>
    <property type="match status" value="1"/>
</dbReference>
<evidence type="ECO:0000256" key="1">
    <source>
        <dbReference type="ARBA" id="ARBA00008791"/>
    </source>
</evidence>
<proteinExistence type="inferred from homology"/>
<dbReference type="AlphaFoldDB" id="A0A9E7R5L9"/>
<evidence type="ECO:0000313" key="4">
    <source>
        <dbReference type="Proteomes" id="UP001057580"/>
    </source>
</evidence>
<dbReference type="PRINTS" id="PR01438">
    <property type="entry name" value="UNVRSLSTRESS"/>
</dbReference>
<dbReference type="CDD" id="cd00293">
    <property type="entry name" value="USP-like"/>
    <property type="match status" value="1"/>
</dbReference>
<dbReference type="Gene3D" id="3.40.50.620">
    <property type="entry name" value="HUPs"/>
    <property type="match status" value="1"/>
</dbReference>
<feature type="domain" description="UspA" evidence="2">
    <location>
        <begin position="1"/>
        <end position="135"/>
    </location>
</feature>
<organism evidence="3 4">
    <name type="scientific">Salinirubellus salinus</name>
    <dbReference type="NCBI Taxonomy" id="1364945"/>
    <lineage>
        <taxon>Archaea</taxon>
        <taxon>Methanobacteriati</taxon>
        <taxon>Methanobacteriota</taxon>
        <taxon>Stenosarchaea group</taxon>
        <taxon>Halobacteria</taxon>
        <taxon>Halobacteriales</taxon>
        <taxon>Natronomonadaceae</taxon>
        <taxon>Salinirubellus</taxon>
    </lineage>
</organism>
<name>A0A9E7R5L9_9EURY</name>
<dbReference type="GeneID" id="74942480"/>
<gene>
    <name evidence="3" type="ORF">N0B31_08620</name>
</gene>
<dbReference type="Pfam" id="PF00582">
    <property type="entry name" value="Usp"/>
    <property type="match status" value="1"/>
</dbReference>
<accession>A0A9E7R5L9</accession>
<dbReference type="EMBL" id="CP104003">
    <property type="protein sequence ID" value="UWM56346.1"/>
    <property type="molecule type" value="Genomic_DNA"/>
</dbReference>
<sequence length="137" mass="14430">MFETILVAVDGSERAERAADLAVGLGAEHGATVHGVYVVDTGLLGEPALSSAELSVDAVEDFGHEVLDDVASTAAERDVEFVTRVCHGIPKEEILDYAEEIDADLVVVGAFGNNPGHRTGSVAEHVVKNAPRRVLKV</sequence>
<dbReference type="Proteomes" id="UP001057580">
    <property type="component" value="Chromosome"/>
</dbReference>
<dbReference type="PANTHER" id="PTHR46268:SF6">
    <property type="entry name" value="UNIVERSAL STRESS PROTEIN UP12"/>
    <property type="match status" value="1"/>
</dbReference>
<keyword evidence="4" id="KW-1185">Reference proteome</keyword>
<dbReference type="RefSeq" id="WP_260643460.1">
    <property type="nucleotide sequence ID" value="NZ_CP104003.1"/>
</dbReference>
<dbReference type="KEGG" id="ssai:N0B31_08620"/>
<dbReference type="InterPro" id="IPR006016">
    <property type="entry name" value="UspA"/>
</dbReference>
<dbReference type="InterPro" id="IPR006015">
    <property type="entry name" value="Universal_stress_UspA"/>
</dbReference>
<evidence type="ECO:0000313" key="3">
    <source>
        <dbReference type="EMBL" id="UWM56346.1"/>
    </source>
</evidence>
<comment type="similarity">
    <text evidence="1">Belongs to the universal stress protein A family.</text>
</comment>
<reference evidence="3" key="1">
    <citation type="submission" date="2022-09" db="EMBL/GenBank/DDBJ databases">
        <title>Diverse halophilic archaea isolated from saline environments.</title>
        <authorList>
            <person name="Cui H.-L."/>
        </authorList>
    </citation>
    <scope>NUCLEOTIDE SEQUENCE</scope>
    <source>
        <strain evidence="3">ZS-35-S2</strain>
    </source>
</reference>
<evidence type="ECO:0000259" key="2">
    <source>
        <dbReference type="Pfam" id="PF00582"/>
    </source>
</evidence>
<dbReference type="InterPro" id="IPR014729">
    <property type="entry name" value="Rossmann-like_a/b/a_fold"/>
</dbReference>